<dbReference type="GO" id="GO:0005576">
    <property type="term" value="C:extracellular region"/>
    <property type="evidence" value="ECO:0007669"/>
    <property type="project" value="InterPro"/>
</dbReference>
<name>A0AAD5WJI1_PARTN</name>
<sequence>MTLPNGITAFCSTSEQCGNGYWCHKIGYNGYGFCCSGAEERKQAACPPVTALKNTSQCSSVCRTDHDCVNGVCCFDGCGLSCFSLEDRDISPKSGISNVRPPYQLRGVVTKHNKGEKIRLADIFQQAFF</sequence>
<dbReference type="GO" id="GO:0030414">
    <property type="term" value="F:peptidase inhibitor activity"/>
    <property type="evidence" value="ECO:0007669"/>
    <property type="project" value="InterPro"/>
</dbReference>
<dbReference type="EMBL" id="JAHQIW010007096">
    <property type="protein sequence ID" value="KAJ1372141.1"/>
    <property type="molecule type" value="Genomic_DNA"/>
</dbReference>
<evidence type="ECO:0000313" key="2">
    <source>
        <dbReference type="EMBL" id="KAJ1372141.1"/>
    </source>
</evidence>
<dbReference type="InterPro" id="IPR036645">
    <property type="entry name" value="Elafin-like_sf"/>
</dbReference>
<evidence type="ECO:0000259" key="1">
    <source>
        <dbReference type="Pfam" id="PF00095"/>
    </source>
</evidence>
<comment type="caution">
    <text evidence="2">The sequence shown here is derived from an EMBL/GenBank/DDBJ whole genome shotgun (WGS) entry which is preliminary data.</text>
</comment>
<proteinExistence type="predicted"/>
<organism evidence="2 3">
    <name type="scientific">Parelaphostrongylus tenuis</name>
    <name type="common">Meningeal worm</name>
    <dbReference type="NCBI Taxonomy" id="148309"/>
    <lineage>
        <taxon>Eukaryota</taxon>
        <taxon>Metazoa</taxon>
        <taxon>Ecdysozoa</taxon>
        <taxon>Nematoda</taxon>
        <taxon>Chromadorea</taxon>
        <taxon>Rhabditida</taxon>
        <taxon>Rhabditina</taxon>
        <taxon>Rhabditomorpha</taxon>
        <taxon>Strongyloidea</taxon>
        <taxon>Metastrongylidae</taxon>
        <taxon>Parelaphostrongylus</taxon>
    </lineage>
</organism>
<evidence type="ECO:0000313" key="3">
    <source>
        <dbReference type="Proteomes" id="UP001196413"/>
    </source>
</evidence>
<keyword evidence="3" id="KW-1185">Reference proteome</keyword>
<gene>
    <name evidence="2" type="ORF">KIN20_034220</name>
</gene>
<protein>
    <recommendedName>
        <fullName evidence="1">WAP domain-containing protein</fullName>
    </recommendedName>
</protein>
<reference evidence="2" key="1">
    <citation type="submission" date="2021-06" db="EMBL/GenBank/DDBJ databases">
        <title>Parelaphostrongylus tenuis whole genome reference sequence.</title>
        <authorList>
            <person name="Garwood T.J."/>
            <person name="Larsen P.A."/>
            <person name="Fountain-Jones N.M."/>
            <person name="Garbe J.R."/>
            <person name="Macchietto M.G."/>
            <person name="Kania S.A."/>
            <person name="Gerhold R.W."/>
            <person name="Richards J.E."/>
            <person name="Wolf T.M."/>
        </authorList>
    </citation>
    <scope>NUCLEOTIDE SEQUENCE</scope>
    <source>
        <strain evidence="2">MNPRO001-30</strain>
        <tissue evidence="2">Meninges</tissue>
    </source>
</reference>
<feature type="domain" description="WAP" evidence="1">
    <location>
        <begin position="42"/>
        <end position="83"/>
    </location>
</feature>
<dbReference type="Gene3D" id="4.10.75.10">
    <property type="entry name" value="Elafin-like"/>
    <property type="match status" value="1"/>
</dbReference>
<dbReference type="InterPro" id="IPR008197">
    <property type="entry name" value="WAP_dom"/>
</dbReference>
<dbReference type="Pfam" id="PF00095">
    <property type="entry name" value="WAP"/>
    <property type="match status" value="1"/>
</dbReference>
<dbReference type="Proteomes" id="UP001196413">
    <property type="component" value="Unassembled WGS sequence"/>
</dbReference>
<dbReference type="AlphaFoldDB" id="A0AAD5WJI1"/>
<accession>A0AAD5WJI1</accession>